<gene>
    <name evidence="2" type="ORF">OG699_36720</name>
</gene>
<proteinExistence type="predicted"/>
<dbReference type="InterPro" id="IPR032710">
    <property type="entry name" value="NTF2-like_dom_sf"/>
</dbReference>
<sequence length="127" mass="14183">MSAGVSALADRFFAAVSRGDLTELDALYSPDVAVWHNYDDVEQTRAESLRLLSWLAAKAGPLRYVDVRRTVLDDGFVQQHVVELGGRCEGIRMPAMLRVFCDDRHIRRIEEYVDPGPLNARLAASGH</sequence>
<accession>A0AAU3I5B2</accession>
<reference evidence="2" key="1">
    <citation type="submission" date="2022-10" db="EMBL/GenBank/DDBJ databases">
        <title>The complete genomes of actinobacterial strains from the NBC collection.</title>
        <authorList>
            <person name="Joergensen T.S."/>
            <person name="Alvarez Arevalo M."/>
            <person name="Sterndorff E.B."/>
            <person name="Faurdal D."/>
            <person name="Vuksanovic O."/>
            <person name="Mourched A.-S."/>
            <person name="Charusanti P."/>
            <person name="Shaw S."/>
            <person name="Blin K."/>
            <person name="Weber T."/>
        </authorList>
    </citation>
    <scope>NUCLEOTIDE SEQUENCE</scope>
    <source>
        <strain evidence="2">NBC_01393</strain>
    </source>
</reference>
<dbReference type="EMBL" id="CP109546">
    <property type="protein sequence ID" value="WTZ13020.1"/>
    <property type="molecule type" value="Genomic_DNA"/>
</dbReference>
<protein>
    <submittedName>
        <fullName evidence="2">Nuclear transport factor 2 family protein</fullName>
    </submittedName>
</protein>
<name>A0AAU3I5B2_9ACTN</name>
<feature type="domain" description="SnoaL-like" evidence="1">
    <location>
        <begin position="10"/>
        <end position="106"/>
    </location>
</feature>
<dbReference type="InterPro" id="IPR037401">
    <property type="entry name" value="SnoaL-like"/>
</dbReference>
<dbReference type="Pfam" id="PF12680">
    <property type="entry name" value="SnoaL_2"/>
    <property type="match status" value="1"/>
</dbReference>
<organism evidence="2">
    <name type="scientific">Streptomyces sp. NBC_01393</name>
    <dbReference type="NCBI Taxonomy" id="2903851"/>
    <lineage>
        <taxon>Bacteria</taxon>
        <taxon>Bacillati</taxon>
        <taxon>Actinomycetota</taxon>
        <taxon>Actinomycetes</taxon>
        <taxon>Kitasatosporales</taxon>
        <taxon>Streptomycetaceae</taxon>
        <taxon>Streptomyces</taxon>
    </lineage>
</organism>
<evidence type="ECO:0000259" key="1">
    <source>
        <dbReference type="Pfam" id="PF12680"/>
    </source>
</evidence>
<dbReference type="SUPFAM" id="SSF54427">
    <property type="entry name" value="NTF2-like"/>
    <property type="match status" value="1"/>
</dbReference>
<dbReference type="AlphaFoldDB" id="A0AAU3I5B2"/>
<dbReference type="Gene3D" id="3.10.450.50">
    <property type="match status" value="1"/>
</dbReference>
<evidence type="ECO:0000313" key="2">
    <source>
        <dbReference type="EMBL" id="WTZ13020.1"/>
    </source>
</evidence>